<dbReference type="GO" id="GO:0016020">
    <property type="term" value="C:membrane"/>
    <property type="evidence" value="ECO:0007669"/>
    <property type="project" value="TreeGrafter"/>
</dbReference>
<dbReference type="Pfam" id="PF08910">
    <property type="entry name" value="Aida_N"/>
    <property type="match status" value="1"/>
</dbReference>
<dbReference type="InterPro" id="IPR036818">
    <property type="entry name" value="AIDA_N_sf"/>
</dbReference>
<dbReference type="SUPFAM" id="SSF109779">
    <property type="entry name" value="Domain from hypothetical 2610208m17rik protein"/>
    <property type="match status" value="1"/>
</dbReference>
<dbReference type="InterPro" id="IPR025939">
    <property type="entry name" value="Aida_C"/>
</dbReference>
<dbReference type="PROSITE" id="PS51911">
    <property type="entry name" value="C2_AIDA"/>
    <property type="match status" value="1"/>
</dbReference>
<dbReference type="PANTHER" id="PTHR28654:SF1">
    <property type="entry name" value="AXIN INTERACTOR, DORSALIZATION-ASSOCIATED PROTEIN"/>
    <property type="match status" value="1"/>
</dbReference>
<feature type="domain" description="C2 Aida-type" evidence="3">
    <location>
        <begin position="141"/>
        <end position="293"/>
    </location>
</feature>
<name>A0AAW1QES8_9CHLO</name>
<comment type="similarity">
    <text evidence="1">Belongs to the AIDA family.</text>
</comment>
<evidence type="ECO:0000259" key="3">
    <source>
        <dbReference type="PROSITE" id="PS51911"/>
    </source>
</evidence>
<evidence type="ECO:0000256" key="2">
    <source>
        <dbReference type="ARBA" id="ARBA00022473"/>
    </source>
</evidence>
<evidence type="ECO:0000313" key="5">
    <source>
        <dbReference type="Proteomes" id="UP001489004"/>
    </source>
</evidence>
<dbReference type="EMBL" id="JALJOR010000003">
    <property type="protein sequence ID" value="KAK9819942.1"/>
    <property type="molecule type" value="Genomic_DNA"/>
</dbReference>
<keyword evidence="5" id="KW-1185">Reference proteome</keyword>
<organism evidence="4 5">
    <name type="scientific">[Myrmecia] bisecta</name>
    <dbReference type="NCBI Taxonomy" id="41462"/>
    <lineage>
        <taxon>Eukaryota</taxon>
        <taxon>Viridiplantae</taxon>
        <taxon>Chlorophyta</taxon>
        <taxon>core chlorophytes</taxon>
        <taxon>Trebouxiophyceae</taxon>
        <taxon>Trebouxiales</taxon>
        <taxon>Trebouxiaceae</taxon>
        <taxon>Myrmecia</taxon>
    </lineage>
</organism>
<comment type="caution">
    <text evidence="4">The sequence shown here is derived from an EMBL/GenBank/DDBJ whole genome shotgun (WGS) entry which is preliminary data.</text>
</comment>
<dbReference type="AlphaFoldDB" id="A0AAW1QES8"/>
<dbReference type="InterPro" id="IPR023421">
    <property type="entry name" value="AIDA_N"/>
</dbReference>
<dbReference type="PANTHER" id="PTHR28654">
    <property type="entry name" value="AXIN INTERACTOR, DORSALIZATION-ASSOCIATED PROTEIN"/>
    <property type="match status" value="1"/>
</dbReference>
<dbReference type="GO" id="GO:0035091">
    <property type="term" value="F:phosphatidylinositol binding"/>
    <property type="evidence" value="ECO:0007669"/>
    <property type="project" value="TreeGrafter"/>
</dbReference>
<dbReference type="InterPro" id="IPR035892">
    <property type="entry name" value="C2_domain_sf"/>
</dbReference>
<dbReference type="Proteomes" id="UP001489004">
    <property type="component" value="Unassembled WGS sequence"/>
</dbReference>
<proteinExistence type="inferred from homology"/>
<dbReference type="Gene3D" id="2.60.40.150">
    <property type="entry name" value="C2 domain"/>
    <property type="match status" value="1"/>
</dbReference>
<evidence type="ECO:0000313" key="4">
    <source>
        <dbReference type="EMBL" id="KAK9819942.1"/>
    </source>
</evidence>
<dbReference type="Pfam" id="PF14186">
    <property type="entry name" value="Aida_C2"/>
    <property type="match status" value="1"/>
</dbReference>
<evidence type="ECO:0000256" key="1">
    <source>
        <dbReference type="ARBA" id="ARBA00007205"/>
    </source>
</evidence>
<accession>A0AAW1QES8</accession>
<dbReference type="Gene3D" id="1.20.120.360">
    <property type="entry name" value="Axin interactor, dorsalization-associated protein, N-terminal domain"/>
    <property type="match status" value="1"/>
</dbReference>
<gene>
    <name evidence="4" type="ORF">WJX72_004190</name>
</gene>
<sequence>MAAELGRRWSKSLREGVELDSWGQVEEAAELYRQLVAAIKEEQHLDRLQLPDDKLPQLARLASCLQLRIQAIQNHGPGLSLEQLRLLPSYCAVFLVKEVPFPAISDGGPTPGEMPQLKAVVEAVPSAQPPPQALQKKATLTKVPQLLPGDRAISFLIVKWGFKDASTLVDAFVTVTLVNASGETLENTHDIPISNSKQGPYILFGAPAINLQTPINLLQPGSALFFEFKHFKPQKQKVSTKGYCYMDLDELQGLRTESIVLETYRKPTDLKRRKRPNLLSVKSLYLHLDVTVRTG</sequence>
<keyword evidence="2" id="KW-0217">Developmental protein</keyword>
<reference evidence="4 5" key="1">
    <citation type="journal article" date="2024" name="Nat. Commun.">
        <title>Phylogenomics reveals the evolutionary origins of lichenization in chlorophyte algae.</title>
        <authorList>
            <person name="Puginier C."/>
            <person name="Libourel C."/>
            <person name="Otte J."/>
            <person name="Skaloud P."/>
            <person name="Haon M."/>
            <person name="Grisel S."/>
            <person name="Petersen M."/>
            <person name="Berrin J.G."/>
            <person name="Delaux P.M."/>
            <person name="Dal Grande F."/>
            <person name="Keller J."/>
        </authorList>
    </citation>
    <scope>NUCLEOTIDE SEQUENCE [LARGE SCALE GENOMIC DNA]</scope>
    <source>
        <strain evidence="4 5">SAG 2043</strain>
    </source>
</reference>
<protein>
    <recommendedName>
        <fullName evidence="3">C2 Aida-type domain-containing protein</fullName>
    </recommendedName>
</protein>